<feature type="compositionally biased region" description="Basic residues" evidence="7">
    <location>
        <begin position="152"/>
        <end position="162"/>
    </location>
</feature>
<evidence type="ECO:0000256" key="7">
    <source>
        <dbReference type="SAM" id="MobiDB-lite"/>
    </source>
</evidence>
<organism evidence="9 10">
    <name type="scientific">Dioscorea zingiberensis</name>
    <dbReference type="NCBI Taxonomy" id="325984"/>
    <lineage>
        <taxon>Eukaryota</taxon>
        <taxon>Viridiplantae</taxon>
        <taxon>Streptophyta</taxon>
        <taxon>Embryophyta</taxon>
        <taxon>Tracheophyta</taxon>
        <taxon>Spermatophyta</taxon>
        <taxon>Magnoliopsida</taxon>
        <taxon>Liliopsida</taxon>
        <taxon>Dioscoreales</taxon>
        <taxon>Dioscoreaceae</taxon>
        <taxon>Dioscorea</taxon>
    </lineage>
</organism>
<evidence type="ECO:0000256" key="6">
    <source>
        <dbReference type="PROSITE-ProRule" id="PRU00094"/>
    </source>
</evidence>
<dbReference type="Pfam" id="PF00320">
    <property type="entry name" value="GATA"/>
    <property type="match status" value="1"/>
</dbReference>
<dbReference type="PANTHER" id="PTHR45658:SF51">
    <property type="entry name" value="GATA TRANSCRIPTION FACTOR 8"/>
    <property type="match status" value="1"/>
</dbReference>
<gene>
    <name evidence="9" type="ORF">J5N97_028889</name>
</gene>
<dbReference type="OrthoDB" id="2162994at2759"/>
<feature type="compositionally biased region" description="Basic residues" evidence="7">
    <location>
        <begin position="190"/>
        <end position="200"/>
    </location>
</feature>
<comment type="similarity">
    <text evidence="1">Belongs to the type IV zinc-finger family. Class A subfamily.</text>
</comment>
<dbReference type="InterPro" id="IPR013088">
    <property type="entry name" value="Znf_NHR/GATA"/>
</dbReference>
<feature type="compositionally biased region" description="Low complexity" evidence="7">
    <location>
        <begin position="124"/>
        <end position="151"/>
    </location>
</feature>
<dbReference type="InterPro" id="IPR000679">
    <property type="entry name" value="Znf_GATA"/>
</dbReference>
<keyword evidence="5" id="KW-0010">Activator</keyword>
<dbReference type="PROSITE" id="PS50114">
    <property type="entry name" value="GATA_ZN_FINGER_2"/>
    <property type="match status" value="1"/>
</dbReference>
<dbReference type="PANTHER" id="PTHR45658">
    <property type="entry name" value="GATA TRANSCRIPTION FACTOR"/>
    <property type="match status" value="1"/>
</dbReference>
<dbReference type="CDD" id="cd00202">
    <property type="entry name" value="ZnF_GATA"/>
    <property type="match status" value="1"/>
</dbReference>
<keyword evidence="3 6" id="KW-0863">Zinc-finger</keyword>
<evidence type="ECO:0000256" key="1">
    <source>
        <dbReference type="ARBA" id="ARBA00005694"/>
    </source>
</evidence>
<evidence type="ECO:0000259" key="8">
    <source>
        <dbReference type="PROSITE" id="PS50114"/>
    </source>
</evidence>
<comment type="caution">
    <text evidence="9">The sequence shown here is derived from an EMBL/GenBank/DDBJ whole genome shotgun (WGS) entry which is preliminary data.</text>
</comment>
<evidence type="ECO:0000256" key="3">
    <source>
        <dbReference type="ARBA" id="ARBA00022771"/>
    </source>
</evidence>
<dbReference type="GO" id="GO:0030154">
    <property type="term" value="P:cell differentiation"/>
    <property type="evidence" value="ECO:0007669"/>
    <property type="project" value="TreeGrafter"/>
</dbReference>
<dbReference type="GO" id="GO:0008270">
    <property type="term" value="F:zinc ion binding"/>
    <property type="evidence" value="ECO:0007669"/>
    <property type="project" value="UniProtKB-KW"/>
</dbReference>
<evidence type="ECO:0000313" key="9">
    <source>
        <dbReference type="EMBL" id="KAJ0963767.1"/>
    </source>
</evidence>
<dbReference type="PROSITE" id="PS00344">
    <property type="entry name" value="GATA_ZN_FINGER_1"/>
    <property type="match status" value="1"/>
</dbReference>
<feature type="region of interest" description="Disordered" evidence="7">
    <location>
        <begin position="103"/>
        <end position="168"/>
    </location>
</feature>
<feature type="region of interest" description="Disordered" evidence="7">
    <location>
        <begin position="188"/>
        <end position="216"/>
    </location>
</feature>
<dbReference type="GO" id="GO:0005634">
    <property type="term" value="C:nucleus"/>
    <property type="evidence" value="ECO:0007669"/>
    <property type="project" value="TreeGrafter"/>
</dbReference>
<feature type="compositionally biased region" description="Acidic residues" evidence="7">
    <location>
        <begin position="204"/>
        <end position="215"/>
    </location>
</feature>
<evidence type="ECO:0000256" key="2">
    <source>
        <dbReference type="ARBA" id="ARBA00022723"/>
    </source>
</evidence>
<evidence type="ECO:0000256" key="5">
    <source>
        <dbReference type="ARBA" id="ARBA00023159"/>
    </source>
</evidence>
<reference evidence="9" key="2">
    <citation type="journal article" date="2022" name="Hortic Res">
        <title>The genome of Dioscorea zingiberensis sheds light on the biosynthesis, origin and evolution of the medicinally important diosgenin saponins.</title>
        <authorList>
            <person name="Li Y."/>
            <person name="Tan C."/>
            <person name="Li Z."/>
            <person name="Guo J."/>
            <person name="Li S."/>
            <person name="Chen X."/>
            <person name="Wang C."/>
            <person name="Dai X."/>
            <person name="Yang H."/>
            <person name="Song W."/>
            <person name="Hou L."/>
            <person name="Xu J."/>
            <person name="Tong Z."/>
            <person name="Xu A."/>
            <person name="Yuan X."/>
            <person name="Wang W."/>
            <person name="Yang Q."/>
            <person name="Chen L."/>
            <person name="Sun Z."/>
            <person name="Wang K."/>
            <person name="Pan B."/>
            <person name="Chen J."/>
            <person name="Bao Y."/>
            <person name="Liu F."/>
            <person name="Qi X."/>
            <person name="Gang D.R."/>
            <person name="Wen J."/>
            <person name="Li J."/>
        </authorList>
    </citation>
    <scope>NUCLEOTIDE SEQUENCE</scope>
    <source>
        <strain evidence="9">Dzin_1.0</strain>
    </source>
</reference>
<dbReference type="Proteomes" id="UP001085076">
    <property type="component" value="Miscellaneous, Linkage group lg09"/>
</dbReference>
<dbReference type="EMBL" id="JAGGNH010000009">
    <property type="protein sequence ID" value="KAJ0963767.1"/>
    <property type="molecule type" value="Genomic_DNA"/>
</dbReference>
<keyword evidence="4" id="KW-0862">Zinc</keyword>
<dbReference type="FunFam" id="3.30.50.10:FF:000018">
    <property type="entry name" value="GATA transcription factor"/>
    <property type="match status" value="1"/>
</dbReference>
<dbReference type="InterPro" id="IPR051140">
    <property type="entry name" value="GATA_TF"/>
</dbReference>
<dbReference type="GO" id="GO:0006355">
    <property type="term" value="P:regulation of DNA-templated transcription"/>
    <property type="evidence" value="ECO:0007669"/>
    <property type="project" value="InterPro"/>
</dbReference>
<dbReference type="SUPFAM" id="SSF57716">
    <property type="entry name" value="Glucocorticoid receptor-like (DNA-binding domain)"/>
    <property type="match status" value="1"/>
</dbReference>
<keyword evidence="10" id="KW-1185">Reference proteome</keyword>
<evidence type="ECO:0000313" key="10">
    <source>
        <dbReference type="Proteomes" id="UP001085076"/>
    </source>
</evidence>
<accession>A0A9D5H5D9</accession>
<keyword evidence="2" id="KW-0479">Metal-binding</keyword>
<dbReference type="Gene3D" id="3.30.50.10">
    <property type="entry name" value="Erythroid Transcription Factor GATA-1, subunit A"/>
    <property type="match status" value="1"/>
</dbReference>
<protein>
    <recommendedName>
        <fullName evidence="8">GATA-type domain-containing protein</fullName>
    </recommendedName>
</protein>
<name>A0A9D5H5D9_9LILI</name>
<sequence>MRQVGWIWRRVLRELASTAFAFKFRCRCSRMDEGDLWNGTSGDVFDQIDDFFLDLPSDDEQLFGLPHDHNPPAILPDQLLPPIGPLDLDWLHPIDSYEEISSNIENNNKNDGMVSSPFSVLEQNSFGGNSSSTSTGNNNNENDKACSAAATSRRRARTKRSRPSVSSSSRVLAVESFIETPTPSAMAPMVKKHKYKKRKKNVEEEGEDTGGDDEMQQQSAVVSVRKCMHCGIQKTPQWRAGPMGPKTLCNACGVRYKSGRLFPEYRPAASPTFIPSLHSNSHKKVVEMRLKSNNQMAHCDTESPALKNCELIHYIRRKEKRWEEEQDLCGVV</sequence>
<proteinExistence type="inferred from homology"/>
<dbReference type="AlphaFoldDB" id="A0A9D5H5D9"/>
<reference evidence="9" key="1">
    <citation type="submission" date="2021-03" db="EMBL/GenBank/DDBJ databases">
        <authorList>
            <person name="Li Z."/>
            <person name="Yang C."/>
        </authorList>
    </citation>
    <scope>NUCLEOTIDE SEQUENCE</scope>
    <source>
        <strain evidence="9">Dzin_1.0</strain>
        <tissue evidence="9">Leaf</tissue>
    </source>
</reference>
<dbReference type="SMART" id="SM00401">
    <property type="entry name" value="ZnF_GATA"/>
    <property type="match status" value="1"/>
</dbReference>
<dbReference type="GO" id="GO:0043565">
    <property type="term" value="F:sequence-specific DNA binding"/>
    <property type="evidence" value="ECO:0007669"/>
    <property type="project" value="InterPro"/>
</dbReference>
<feature type="domain" description="GATA-type" evidence="8">
    <location>
        <begin position="225"/>
        <end position="257"/>
    </location>
</feature>
<evidence type="ECO:0000256" key="4">
    <source>
        <dbReference type="ARBA" id="ARBA00022833"/>
    </source>
</evidence>